<dbReference type="PROSITE" id="PS50943">
    <property type="entry name" value="HTH_CROC1"/>
    <property type="match status" value="1"/>
</dbReference>
<sequence length="125" mass="14610">MFFFSEYLKSLRENQRLSLRNVERLTGVSNAYLSQIEQAKRPPPHPNILKKLASVFGVSVYELMAAAGYLDEPQGKSSMRYKCLNPACRHEWETRGEYLKNLRCPRYHRGYVVEKYIFDEAVAED</sequence>
<dbReference type="CDD" id="cd00093">
    <property type="entry name" value="HTH_XRE"/>
    <property type="match status" value="1"/>
</dbReference>
<reference evidence="2" key="1">
    <citation type="journal article" date="2014" name="Front. Microbiol.">
        <title>High frequency of phylogenetically diverse reductive dehalogenase-homologous genes in deep subseafloor sedimentary metagenomes.</title>
        <authorList>
            <person name="Kawai M."/>
            <person name="Futagami T."/>
            <person name="Toyoda A."/>
            <person name="Takaki Y."/>
            <person name="Nishi S."/>
            <person name="Hori S."/>
            <person name="Arai W."/>
            <person name="Tsubouchi T."/>
            <person name="Morono Y."/>
            <person name="Uchiyama I."/>
            <person name="Ito T."/>
            <person name="Fujiyama A."/>
            <person name="Inagaki F."/>
            <person name="Takami H."/>
        </authorList>
    </citation>
    <scope>NUCLEOTIDE SEQUENCE</scope>
    <source>
        <strain evidence="2">Expedition CK06-06</strain>
    </source>
</reference>
<accession>X1RKK4</accession>
<dbReference type="Gene3D" id="1.10.260.40">
    <property type="entry name" value="lambda repressor-like DNA-binding domains"/>
    <property type="match status" value="1"/>
</dbReference>
<evidence type="ECO:0000259" key="1">
    <source>
        <dbReference type="PROSITE" id="PS50943"/>
    </source>
</evidence>
<gene>
    <name evidence="2" type="ORF">S06H3_61868</name>
</gene>
<dbReference type="GO" id="GO:0003677">
    <property type="term" value="F:DNA binding"/>
    <property type="evidence" value="ECO:0007669"/>
    <property type="project" value="InterPro"/>
</dbReference>
<proteinExistence type="predicted"/>
<dbReference type="InterPro" id="IPR010982">
    <property type="entry name" value="Lambda_DNA-bd_dom_sf"/>
</dbReference>
<name>X1RKK4_9ZZZZ</name>
<comment type="caution">
    <text evidence="2">The sequence shown here is derived from an EMBL/GenBank/DDBJ whole genome shotgun (WGS) entry which is preliminary data.</text>
</comment>
<dbReference type="EMBL" id="BARV01040656">
    <property type="protein sequence ID" value="GAI56064.1"/>
    <property type="molecule type" value="Genomic_DNA"/>
</dbReference>
<dbReference type="AlphaFoldDB" id="X1RKK4"/>
<dbReference type="SMART" id="SM00530">
    <property type="entry name" value="HTH_XRE"/>
    <property type="match status" value="1"/>
</dbReference>
<organism evidence="2">
    <name type="scientific">marine sediment metagenome</name>
    <dbReference type="NCBI Taxonomy" id="412755"/>
    <lineage>
        <taxon>unclassified sequences</taxon>
        <taxon>metagenomes</taxon>
        <taxon>ecological metagenomes</taxon>
    </lineage>
</organism>
<evidence type="ECO:0000313" key="2">
    <source>
        <dbReference type="EMBL" id="GAI56064.1"/>
    </source>
</evidence>
<feature type="domain" description="HTH cro/C1-type" evidence="1">
    <location>
        <begin position="8"/>
        <end position="63"/>
    </location>
</feature>
<dbReference type="Pfam" id="PF13560">
    <property type="entry name" value="HTH_31"/>
    <property type="match status" value="1"/>
</dbReference>
<protein>
    <recommendedName>
        <fullName evidence="1">HTH cro/C1-type domain-containing protein</fullName>
    </recommendedName>
</protein>
<dbReference type="InterPro" id="IPR001387">
    <property type="entry name" value="Cro/C1-type_HTH"/>
</dbReference>
<feature type="non-terminal residue" evidence="2">
    <location>
        <position position="125"/>
    </location>
</feature>
<dbReference type="SUPFAM" id="SSF47413">
    <property type="entry name" value="lambda repressor-like DNA-binding domains"/>
    <property type="match status" value="1"/>
</dbReference>